<evidence type="ECO:0000256" key="10">
    <source>
        <dbReference type="ARBA" id="ARBA00022840"/>
    </source>
</evidence>
<dbReference type="InterPro" id="IPR023000">
    <property type="entry name" value="Shikimate_kinase_CS"/>
</dbReference>
<dbReference type="EMBL" id="HBHZ01011236">
    <property type="protein sequence ID" value="CAE0195575.1"/>
    <property type="molecule type" value="Transcribed_RNA"/>
</dbReference>
<sequence length="321" mass="34513">MAVVARGWCPPGGLAATSPRRRRSSPRTVVGLPHPLSASSRVASRRVQPGPALACFRPIRRAAVPKVVARAAHEDTDALLGDIGGTAIYLVGMMGSGKSTVGRLLAETLQYRFFDTDDVIEKSLGATVSQVFEENGEEVFRDIETKVLQELSQYARSVISTGGGAVLSRENWGNMRHGIVVWLSGKPETLASRIQGKEKDSRPLLSGEGSDDALVSRLEGMLEDRTKFYEEADLVVDLEDAETGEVLSPERMSGEILEKLAVAVQEKKREVEERKDFTIEGDGVPESMQVRDPYQASSAAEASAPRGFGGSQAKNGGQGTA</sequence>
<dbReference type="InterPro" id="IPR031322">
    <property type="entry name" value="Shikimate/glucono_kinase"/>
</dbReference>
<dbReference type="InterPro" id="IPR000623">
    <property type="entry name" value="Shikimate_kinase/TSH1"/>
</dbReference>
<dbReference type="EMBL" id="CP151504">
    <property type="protein sequence ID" value="WZN61599.1"/>
    <property type="molecule type" value="Genomic_DNA"/>
</dbReference>
<keyword evidence="10" id="KW-0067">ATP-binding</keyword>
<keyword evidence="7" id="KW-0808">Transferase</keyword>
<keyword evidence="8" id="KW-0547">Nucleotide-binding</keyword>
<keyword evidence="9 16" id="KW-0418">Kinase</keyword>
<keyword evidence="17" id="KW-1185">Reference proteome</keyword>
<dbReference type="HAMAP" id="MF_00109">
    <property type="entry name" value="Shikimate_kinase"/>
    <property type="match status" value="1"/>
</dbReference>
<dbReference type="PANTHER" id="PTHR21087:SF16">
    <property type="entry name" value="SHIKIMATE KINASE 1, CHLOROPLASTIC"/>
    <property type="match status" value="1"/>
</dbReference>
<evidence type="ECO:0000256" key="3">
    <source>
        <dbReference type="ARBA" id="ARBA00004842"/>
    </source>
</evidence>
<evidence type="ECO:0000256" key="6">
    <source>
        <dbReference type="ARBA" id="ARBA00022605"/>
    </source>
</evidence>
<comment type="pathway">
    <text evidence="3">Metabolic intermediate biosynthesis; chorismate biosynthesis; chorismate from D-erythrose 4-phosphate and phosphoenolpyruvate: step 5/7.</text>
</comment>
<dbReference type="EC" id="2.7.1.71" evidence="5"/>
<evidence type="ECO:0000256" key="12">
    <source>
        <dbReference type="ARBA" id="ARBA00048567"/>
    </source>
</evidence>
<evidence type="ECO:0000313" key="16">
    <source>
        <dbReference type="EMBL" id="WZN61599.1"/>
    </source>
</evidence>
<evidence type="ECO:0000256" key="5">
    <source>
        <dbReference type="ARBA" id="ARBA00012154"/>
    </source>
</evidence>
<name>A0A7S3FSM5_9CHLO</name>
<dbReference type="Proteomes" id="UP001472866">
    <property type="component" value="Chromosome 04"/>
</dbReference>
<dbReference type="FunFam" id="3.40.50.300:FF:001033">
    <property type="entry name" value="Shikimate kinase 2, chloroplastic"/>
    <property type="match status" value="1"/>
</dbReference>
<dbReference type="Pfam" id="PF01202">
    <property type="entry name" value="SKI"/>
    <property type="match status" value="1"/>
</dbReference>
<keyword evidence="6" id="KW-0028">Amino-acid biosynthesis</keyword>
<comment type="catalytic activity">
    <reaction evidence="12">
        <text>shikimate + ATP = 3-phosphoshikimate + ADP + H(+)</text>
        <dbReference type="Rhea" id="RHEA:13121"/>
        <dbReference type="ChEBI" id="CHEBI:15378"/>
        <dbReference type="ChEBI" id="CHEBI:30616"/>
        <dbReference type="ChEBI" id="CHEBI:36208"/>
        <dbReference type="ChEBI" id="CHEBI:145989"/>
        <dbReference type="ChEBI" id="CHEBI:456216"/>
        <dbReference type="EC" id="2.7.1.71"/>
    </reaction>
</comment>
<proteinExistence type="inferred from homology"/>
<dbReference type="AlphaFoldDB" id="A0A7S3FSM5"/>
<comment type="similarity">
    <text evidence="4">Belongs to the shikimate kinase family.</text>
</comment>
<evidence type="ECO:0000256" key="2">
    <source>
        <dbReference type="ARBA" id="ARBA00004229"/>
    </source>
</evidence>
<dbReference type="GO" id="GO:0009073">
    <property type="term" value="P:aromatic amino acid family biosynthetic process"/>
    <property type="evidence" value="ECO:0007669"/>
    <property type="project" value="UniProtKB-KW"/>
</dbReference>
<evidence type="ECO:0000256" key="9">
    <source>
        <dbReference type="ARBA" id="ARBA00022777"/>
    </source>
</evidence>
<organism evidence="14">
    <name type="scientific">Chloropicon roscoffensis</name>
    <dbReference type="NCBI Taxonomy" id="1461544"/>
    <lineage>
        <taxon>Eukaryota</taxon>
        <taxon>Viridiplantae</taxon>
        <taxon>Chlorophyta</taxon>
        <taxon>Chloropicophyceae</taxon>
        <taxon>Chloropicales</taxon>
        <taxon>Chloropicaceae</taxon>
        <taxon>Chloropicon</taxon>
    </lineage>
</organism>
<dbReference type="PRINTS" id="PR01100">
    <property type="entry name" value="SHIKIMTKNASE"/>
</dbReference>
<dbReference type="GO" id="GO:0005524">
    <property type="term" value="F:ATP binding"/>
    <property type="evidence" value="ECO:0007669"/>
    <property type="project" value="UniProtKB-KW"/>
</dbReference>
<evidence type="ECO:0000256" key="13">
    <source>
        <dbReference type="SAM" id="MobiDB-lite"/>
    </source>
</evidence>
<reference evidence="14" key="1">
    <citation type="submission" date="2021-01" db="EMBL/GenBank/DDBJ databases">
        <authorList>
            <person name="Corre E."/>
            <person name="Pelletier E."/>
            <person name="Niang G."/>
            <person name="Scheremetjew M."/>
            <person name="Finn R."/>
            <person name="Kale V."/>
            <person name="Holt S."/>
            <person name="Cochrane G."/>
            <person name="Meng A."/>
            <person name="Brown T."/>
            <person name="Cohen L."/>
        </authorList>
    </citation>
    <scope>NUCLEOTIDE SEQUENCE</scope>
    <source>
        <strain evidence="14">RCC1871</strain>
    </source>
</reference>
<comment type="function">
    <text evidence="1">Catalyzes the specific phosphorylation of the 3-hydroxyl group of shikimic acid using ATP as a cosubstrate.</text>
</comment>
<accession>A0A7S3FSM5</accession>
<evidence type="ECO:0000256" key="8">
    <source>
        <dbReference type="ARBA" id="ARBA00022741"/>
    </source>
</evidence>
<dbReference type="UniPathway" id="UPA00053">
    <property type="reaction ID" value="UER00088"/>
</dbReference>
<dbReference type="InterPro" id="IPR027417">
    <property type="entry name" value="P-loop_NTPase"/>
</dbReference>
<evidence type="ECO:0000256" key="4">
    <source>
        <dbReference type="ARBA" id="ARBA00006997"/>
    </source>
</evidence>
<feature type="region of interest" description="Disordered" evidence="13">
    <location>
        <begin position="270"/>
        <end position="321"/>
    </location>
</feature>
<evidence type="ECO:0000313" key="14">
    <source>
        <dbReference type="EMBL" id="CAE0195575.1"/>
    </source>
</evidence>
<reference evidence="16 17" key="2">
    <citation type="submission" date="2024-03" db="EMBL/GenBank/DDBJ databases">
        <title>Complete genome sequence of the green alga Chloropicon roscoffensis RCC1871.</title>
        <authorList>
            <person name="Lemieux C."/>
            <person name="Pombert J.-F."/>
            <person name="Otis C."/>
            <person name="Turmel M."/>
        </authorList>
    </citation>
    <scope>NUCLEOTIDE SEQUENCE [LARGE SCALE GENOMIC DNA]</scope>
    <source>
        <strain evidence="16 17">RCC1871</strain>
    </source>
</reference>
<dbReference type="Gene3D" id="3.40.50.300">
    <property type="entry name" value="P-loop containing nucleotide triphosphate hydrolases"/>
    <property type="match status" value="1"/>
</dbReference>
<dbReference type="GO" id="GO:0005829">
    <property type="term" value="C:cytosol"/>
    <property type="evidence" value="ECO:0007669"/>
    <property type="project" value="TreeGrafter"/>
</dbReference>
<evidence type="ECO:0000256" key="11">
    <source>
        <dbReference type="ARBA" id="ARBA00023141"/>
    </source>
</evidence>
<evidence type="ECO:0000313" key="15">
    <source>
        <dbReference type="EMBL" id="CAE0195576.1"/>
    </source>
</evidence>
<keyword evidence="11" id="KW-0057">Aromatic amino acid biosynthesis</keyword>
<protein>
    <recommendedName>
        <fullName evidence="5">shikimate kinase</fullName>
        <ecNumber evidence="5">2.7.1.71</ecNumber>
    </recommendedName>
</protein>
<dbReference type="EMBL" id="HBHZ01011237">
    <property type="protein sequence ID" value="CAE0195576.1"/>
    <property type="molecule type" value="Transcribed_RNA"/>
</dbReference>
<evidence type="ECO:0000256" key="7">
    <source>
        <dbReference type="ARBA" id="ARBA00022679"/>
    </source>
</evidence>
<dbReference type="PROSITE" id="PS01128">
    <property type="entry name" value="SHIKIMATE_KINASE"/>
    <property type="match status" value="1"/>
</dbReference>
<evidence type="ECO:0000256" key="1">
    <source>
        <dbReference type="ARBA" id="ARBA00002641"/>
    </source>
</evidence>
<evidence type="ECO:0000313" key="17">
    <source>
        <dbReference type="Proteomes" id="UP001472866"/>
    </source>
</evidence>
<dbReference type="PANTHER" id="PTHR21087">
    <property type="entry name" value="SHIKIMATE KINASE"/>
    <property type="match status" value="1"/>
</dbReference>
<dbReference type="GO" id="GO:0009423">
    <property type="term" value="P:chorismate biosynthetic process"/>
    <property type="evidence" value="ECO:0007669"/>
    <property type="project" value="UniProtKB-UniPathway"/>
</dbReference>
<gene>
    <name evidence="14" type="ORF">CROS1456_LOCUS8672</name>
    <name evidence="15" type="ORF">CROS1456_LOCUS8673</name>
    <name evidence="16" type="ORF">HKI87_04g31340</name>
</gene>
<dbReference type="GO" id="GO:0008652">
    <property type="term" value="P:amino acid biosynthetic process"/>
    <property type="evidence" value="ECO:0007669"/>
    <property type="project" value="UniProtKB-KW"/>
</dbReference>
<dbReference type="GO" id="GO:0004765">
    <property type="term" value="F:shikimate kinase activity"/>
    <property type="evidence" value="ECO:0007669"/>
    <property type="project" value="UniProtKB-EC"/>
</dbReference>
<dbReference type="SUPFAM" id="SSF52540">
    <property type="entry name" value="P-loop containing nucleoside triphosphate hydrolases"/>
    <property type="match status" value="1"/>
</dbReference>
<dbReference type="GO" id="GO:0009507">
    <property type="term" value="C:chloroplast"/>
    <property type="evidence" value="ECO:0007669"/>
    <property type="project" value="UniProtKB-SubCell"/>
</dbReference>
<dbReference type="CDD" id="cd00464">
    <property type="entry name" value="SK"/>
    <property type="match status" value="1"/>
</dbReference>
<comment type="subcellular location">
    <subcellularLocation>
        <location evidence="2">Plastid</location>
        <location evidence="2">Chloroplast</location>
    </subcellularLocation>
</comment>